<evidence type="ECO:0000256" key="4">
    <source>
        <dbReference type="ARBA" id="ARBA00022448"/>
    </source>
</evidence>
<evidence type="ECO:0000256" key="9">
    <source>
        <dbReference type="ARBA" id="ARBA00023034"/>
    </source>
</evidence>
<dbReference type="PANTHER" id="PTHR45837">
    <property type="entry name" value="VESICLE-TRAFFICKING PROTEIN SEC22B"/>
    <property type="match status" value="1"/>
</dbReference>
<evidence type="ECO:0000256" key="14">
    <source>
        <dbReference type="PROSITE-ProRule" id="PRU00290"/>
    </source>
</evidence>
<evidence type="ECO:0000256" key="11">
    <source>
        <dbReference type="ARBA" id="ARBA00023136"/>
    </source>
</evidence>
<keyword evidence="4" id="KW-0813">Transport</keyword>
<dbReference type="PROSITE" id="PS50859">
    <property type="entry name" value="LONGIN"/>
    <property type="match status" value="1"/>
</dbReference>
<dbReference type="GO" id="GO:0006890">
    <property type="term" value="P:retrograde vesicle-mediated transport, Golgi to endoplasmic reticulum"/>
    <property type="evidence" value="ECO:0007669"/>
    <property type="project" value="InterPro"/>
</dbReference>
<dbReference type="Proteomes" id="UP001497623">
    <property type="component" value="Unassembled WGS sequence"/>
</dbReference>
<dbReference type="CDD" id="cd14824">
    <property type="entry name" value="Longin"/>
    <property type="match status" value="1"/>
</dbReference>
<keyword evidence="8 15" id="KW-1133">Transmembrane helix</keyword>
<evidence type="ECO:0000259" key="16">
    <source>
        <dbReference type="PROSITE" id="PS50859"/>
    </source>
</evidence>
<comment type="function">
    <text evidence="12">SNARE involved in targeting and fusion of ER-derived transport vesicles with the Golgi complex as well as Golgi-derived retrograde transport vesicles with the ER.</text>
</comment>
<dbReference type="CDD" id="cd15866">
    <property type="entry name" value="R-SNARE_SEC22"/>
    <property type="match status" value="1"/>
</dbReference>
<comment type="subcellular location">
    <subcellularLocation>
        <location evidence="1">Endoplasmic reticulum membrane</location>
        <topology evidence="1">Single-pass type IV membrane protein</topology>
    </subcellularLocation>
    <subcellularLocation>
        <location evidence="13">Golgi apparatus</location>
        <location evidence="13">cis-Golgi network membrane</location>
    </subcellularLocation>
    <subcellularLocation>
        <location evidence="2">Melanosome</location>
    </subcellularLocation>
</comment>
<dbReference type="GO" id="GO:0005484">
    <property type="term" value="F:SNAP receptor activity"/>
    <property type="evidence" value="ECO:0007669"/>
    <property type="project" value="InterPro"/>
</dbReference>
<evidence type="ECO:0000256" key="1">
    <source>
        <dbReference type="ARBA" id="ARBA00004163"/>
    </source>
</evidence>
<sequence length="213" mass="24559">MVLMTMIARAADGLPLAASLQEDEQSGRSLLEYQNQAKMLFKKLTQNSPDRCSIETGQYVFHYMIKSGVCHLVLTERGYSKKSAFTFLEEMEAEFDSQYGRNVSQVSRPYSFIEFDTYIKKLRRQYTDARGRRNLHQLRDDLNDVQRIMMDNIDDVLARGAQLSDLENKATGLSVISQKYRKDAQYLNMRSTYAKYAAGGVVALVFILYFFVF</sequence>
<dbReference type="SUPFAM" id="SSF58038">
    <property type="entry name" value="SNARE fusion complex"/>
    <property type="match status" value="1"/>
</dbReference>
<organism evidence="18 19">
    <name type="scientific">Meganyctiphanes norvegica</name>
    <name type="common">Northern krill</name>
    <name type="synonym">Thysanopoda norvegica</name>
    <dbReference type="NCBI Taxonomy" id="48144"/>
    <lineage>
        <taxon>Eukaryota</taxon>
        <taxon>Metazoa</taxon>
        <taxon>Ecdysozoa</taxon>
        <taxon>Arthropoda</taxon>
        <taxon>Crustacea</taxon>
        <taxon>Multicrustacea</taxon>
        <taxon>Malacostraca</taxon>
        <taxon>Eumalacostraca</taxon>
        <taxon>Eucarida</taxon>
        <taxon>Euphausiacea</taxon>
        <taxon>Euphausiidae</taxon>
        <taxon>Meganyctiphanes</taxon>
    </lineage>
</organism>
<keyword evidence="10 14" id="KW-0175">Coiled coil</keyword>
<dbReference type="PROSITE" id="PS50892">
    <property type="entry name" value="V_SNARE"/>
    <property type="match status" value="1"/>
</dbReference>
<dbReference type="Gene3D" id="1.20.5.110">
    <property type="match status" value="1"/>
</dbReference>
<evidence type="ECO:0000256" key="12">
    <source>
        <dbReference type="ARBA" id="ARBA00024173"/>
    </source>
</evidence>
<keyword evidence="5 15" id="KW-0812">Transmembrane</keyword>
<evidence type="ECO:0000256" key="15">
    <source>
        <dbReference type="SAM" id="Phobius"/>
    </source>
</evidence>
<protein>
    <recommendedName>
        <fullName evidence="20">Vesicle-trafficking protein SEC22b-B</fullName>
    </recommendedName>
</protein>
<evidence type="ECO:0000313" key="19">
    <source>
        <dbReference type="Proteomes" id="UP001497623"/>
    </source>
</evidence>
<evidence type="ECO:0000256" key="2">
    <source>
        <dbReference type="ARBA" id="ARBA00004223"/>
    </source>
</evidence>
<dbReference type="Pfam" id="PF00957">
    <property type="entry name" value="Synaptobrevin"/>
    <property type="match status" value="1"/>
</dbReference>
<evidence type="ECO:0000256" key="6">
    <source>
        <dbReference type="ARBA" id="ARBA00022824"/>
    </source>
</evidence>
<comment type="similarity">
    <text evidence="3">Belongs to the synaptobrevin family.</text>
</comment>
<evidence type="ECO:0000259" key="17">
    <source>
        <dbReference type="PROSITE" id="PS50892"/>
    </source>
</evidence>
<evidence type="ECO:0000256" key="3">
    <source>
        <dbReference type="ARBA" id="ARBA00008025"/>
    </source>
</evidence>
<dbReference type="InterPro" id="IPR044565">
    <property type="entry name" value="Sec22"/>
</dbReference>
<feature type="domain" description="Longin" evidence="16">
    <location>
        <begin position="6"/>
        <end position="119"/>
    </location>
</feature>
<keyword evidence="11 15" id="KW-0472">Membrane</keyword>
<gene>
    <name evidence="18" type="ORF">MNOR_LOCUS2182</name>
</gene>
<reference evidence="18 19" key="1">
    <citation type="submission" date="2024-05" db="EMBL/GenBank/DDBJ databases">
        <authorList>
            <person name="Wallberg A."/>
        </authorList>
    </citation>
    <scope>NUCLEOTIDE SEQUENCE [LARGE SCALE GENOMIC DNA]</scope>
</reference>
<dbReference type="Gene3D" id="3.30.450.50">
    <property type="entry name" value="Longin domain"/>
    <property type="match status" value="1"/>
</dbReference>
<evidence type="ECO:0000256" key="10">
    <source>
        <dbReference type="ARBA" id="ARBA00023054"/>
    </source>
</evidence>
<dbReference type="GO" id="GO:0015031">
    <property type="term" value="P:protein transport"/>
    <property type="evidence" value="ECO:0007669"/>
    <property type="project" value="UniProtKB-KW"/>
</dbReference>
<evidence type="ECO:0000256" key="8">
    <source>
        <dbReference type="ARBA" id="ARBA00022989"/>
    </source>
</evidence>
<comment type="caution">
    <text evidence="18">The sequence shown here is derived from an EMBL/GenBank/DDBJ whole genome shotgun (WGS) entry which is preliminary data.</text>
</comment>
<accession>A0AAV2PMY3</accession>
<evidence type="ECO:0000256" key="5">
    <source>
        <dbReference type="ARBA" id="ARBA00022692"/>
    </source>
</evidence>
<evidence type="ECO:0000256" key="13">
    <source>
        <dbReference type="ARBA" id="ARBA00024188"/>
    </source>
</evidence>
<dbReference type="EMBL" id="CAXKWB010000639">
    <property type="protein sequence ID" value="CAL4061498.1"/>
    <property type="molecule type" value="Genomic_DNA"/>
</dbReference>
<evidence type="ECO:0000313" key="18">
    <source>
        <dbReference type="EMBL" id="CAL4061498.1"/>
    </source>
</evidence>
<keyword evidence="7" id="KW-0653">Protein transport</keyword>
<keyword evidence="19" id="KW-1185">Reference proteome</keyword>
<evidence type="ECO:0008006" key="20">
    <source>
        <dbReference type="Google" id="ProtNLM"/>
    </source>
</evidence>
<feature type="domain" description="V-SNARE coiled-coil homology" evidence="17">
    <location>
        <begin position="134"/>
        <end position="194"/>
    </location>
</feature>
<dbReference type="GO" id="GO:0005794">
    <property type="term" value="C:Golgi apparatus"/>
    <property type="evidence" value="ECO:0007669"/>
    <property type="project" value="UniProtKB-SubCell"/>
</dbReference>
<dbReference type="GO" id="GO:0006888">
    <property type="term" value="P:endoplasmic reticulum to Golgi vesicle-mediated transport"/>
    <property type="evidence" value="ECO:0007669"/>
    <property type="project" value="InterPro"/>
</dbReference>
<dbReference type="AlphaFoldDB" id="A0AAV2PMY3"/>
<proteinExistence type="inferred from homology"/>
<dbReference type="SUPFAM" id="SSF64356">
    <property type="entry name" value="SNARE-like"/>
    <property type="match status" value="1"/>
</dbReference>
<dbReference type="SMART" id="SM01270">
    <property type="entry name" value="Longin"/>
    <property type="match status" value="1"/>
</dbReference>
<dbReference type="InterPro" id="IPR011012">
    <property type="entry name" value="Longin-like_dom_sf"/>
</dbReference>
<dbReference type="InterPro" id="IPR010908">
    <property type="entry name" value="Longin_dom"/>
</dbReference>
<dbReference type="Pfam" id="PF13774">
    <property type="entry name" value="Longin"/>
    <property type="match status" value="1"/>
</dbReference>
<dbReference type="InterPro" id="IPR042855">
    <property type="entry name" value="V_SNARE_CC"/>
</dbReference>
<evidence type="ECO:0000256" key="7">
    <source>
        <dbReference type="ARBA" id="ARBA00022927"/>
    </source>
</evidence>
<keyword evidence="6" id="KW-0256">Endoplasmic reticulum</keyword>
<name>A0AAV2PMY3_MEGNR</name>
<feature type="transmembrane region" description="Helical" evidence="15">
    <location>
        <begin position="193"/>
        <end position="212"/>
    </location>
</feature>
<dbReference type="GO" id="GO:0005789">
    <property type="term" value="C:endoplasmic reticulum membrane"/>
    <property type="evidence" value="ECO:0007669"/>
    <property type="project" value="UniProtKB-SubCell"/>
</dbReference>
<keyword evidence="9" id="KW-0333">Golgi apparatus</keyword>